<evidence type="ECO:0000256" key="1">
    <source>
        <dbReference type="SAM" id="MobiDB-lite"/>
    </source>
</evidence>
<evidence type="ECO:0000313" key="2">
    <source>
        <dbReference type="EMBL" id="CAH0367712.1"/>
    </source>
</evidence>
<protein>
    <submittedName>
        <fullName evidence="2">Uncharacterized protein</fullName>
    </submittedName>
</protein>
<dbReference type="AlphaFoldDB" id="A0A8J2SIZ0"/>
<proteinExistence type="predicted"/>
<feature type="compositionally biased region" description="Basic and acidic residues" evidence="1">
    <location>
        <begin position="74"/>
        <end position="95"/>
    </location>
</feature>
<dbReference type="EMBL" id="CAKKNE010000002">
    <property type="protein sequence ID" value="CAH0367712.1"/>
    <property type="molecule type" value="Genomic_DNA"/>
</dbReference>
<name>A0A8J2SIZ0_9STRA</name>
<gene>
    <name evidence="2" type="ORF">PECAL_2P07470</name>
</gene>
<reference evidence="2" key="1">
    <citation type="submission" date="2021-11" db="EMBL/GenBank/DDBJ databases">
        <authorList>
            <consortium name="Genoscope - CEA"/>
            <person name="William W."/>
        </authorList>
    </citation>
    <scope>NUCLEOTIDE SEQUENCE</scope>
</reference>
<dbReference type="Proteomes" id="UP000789595">
    <property type="component" value="Unassembled WGS sequence"/>
</dbReference>
<accession>A0A8J2SIZ0</accession>
<evidence type="ECO:0000313" key="3">
    <source>
        <dbReference type="Proteomes" id="UP000789595"/>
    </source>
</evidence>
<organism evidence="2 3">
    <name type="scientific">Pelagomonas calceolata</name>
    <dbReference type="NCBI Taxonomy" id="35677"/>
    <lineage>
        <taxon>Eukaryota</taxon>
        <taxon>Sar</taxon>
        <taxon>Stramenopiles</taxon>
        <taxon>Ochrophyta</taxon>
        <taxon>Pelagophyceae</taxon>
        <taxon>Pelagomonadales</taxon>
        <taxon>Pelagomonadaceae</taxon>
        <taxon>Pelagomonas</taxon>
    </lineage>
</organism>
<comment type="caution">
    <text evidence="2">The sequence shown here is derived from an EMBL/GenBank/DDBJ whole genome shotgun (WGS) entry which is preliminary data.</text>
</comment>
<feature type="region of interest" description="Disordered" evidence="1">
    <location>
        <begin position="74"/>
        <end position="98"/>
    </location>
</feature>
<keyword evidence="3" id="KW-1185">Reference proteome</keyword>
<sequence length="238" mass="26344">MLPASSLARCLNVTYGRRSSDEDQRGALTLRARWRVSAAAKACASRSAAPSTMSPVETAGYYTHAHSRIVRPHEPAGKEFGDIPRCRRAPDETLPPRHPRTRRAQALAKLQSTRASLTDYALELDKSADAKTGYKAKYADGKDYVLATYEKTKTQVNEYAVEPTTTYATETYAYVGDKFVSTKDYTYETYDSAKTYTYDTTLSIVENAQAMAEKMMLAMGSRKEAPETVAAEAEVMEA</sequence>